<organism evidence="2 3">
    <name type="scientific">Caldicellulosiruptor naganoensis</name>
    <dbReference type="NCBI Taxonomy" id="29324"/>
    <lineage>
        <taxon>Bacteria</taxon>
        <taxon>Bacillati</taxon>
        <taxon>Bacillota</taxon>
        <taxon>Bacillota incertae sedis</taxon>
        <taxon>Caldicellulosiruptorales</taxon>
        <taxon>Caldicellulosiruptoraceae</taxon>
        <taxon>Caldicellulosiruptor</taxon>
    </lineage>
</organism>
<dbReference type="InterPro" id="IPR036237">
    <property type="entry name" value="Xyl_isomerase-like_sf"/>
</dbReference>
<dbReference type="RefSeq" id="WP_045164978.1">
    <property type="nucleotide sequence ID" value="NZ_CP113864.1"/>
</dbReference>
<reference evidence="2" key="1">
    <citation type="submission" date="2022-12" db="EMBL/GenBank/DDBJ databases">
        <authorList>
            <person name="Bing R.G."/>
            <person name="Willard D.J."/>
            <person name="Manesh M.J.H."/>
            <person name="Laemthong T."/>
            <person name="Crosby J.R."/>
            <person name="Kelly R.M."/>
        </authorList>
    </citation>
    <scope>NUCLEOTIDE SEQUENCE</scope>
    <source>
        <strain evidence="2">DSM 8991</strain>
    </source>
</reference>
<gene>
    <name evidence="2" type="ORF">OTJ99_001029</name>
</gene>
<dbReference type="EMBL" id="CP113864">
    <property type="protein sequence ID" value="WAM32470.1"/>
    <property type="molecule type" value="Genomic_DNA"/>
</dbReference>
<dbReference type="PANTHER" id="PTHR21445">
    <property type="entry name" value="ENDONUCLEASE IV ENDODEOXYRIBONUCLEASE IV"/>
    <property type="match status" value="1"/>
</dbReference>
<dbReference type="PANTHER" id="PTHR21445:SF0">
    <property type="entry name" value="APURINIC-APYRIMIDINIC ENDONUCLEASE"/>
    <property type="match status" value="1"/>
</dbReference>
<evidence type="ECO:0000313" key="3">
    <source>
        <dbReference type="Proteomes" id="UP001164745"/>
    </source>
</evidence>
<feature type="domain" description="Xylose isomerase-like TIM barrel" evidence="1">
    <location>
        <begin position="26"/>
        <end position="266"/>
    </location>
</feature>
<dbReference type="SMART" id="SM00518">
    <property type="entry name" value="AP2Ec"/>
    <property type="match status" value="1"/>
</dbReference>
<dbReference type="InterPro" id="IPR013022">
    <property type="entry name" value="Xyl_isomerase-like_TIM-brl"/>
</dbReference>
<keyword evidence="3" id="KW-1185">Reference proteome</keyword>
<protein>
    <submittedName>
        <fullName evidence="2">TIM barrel protein</fullName>
    </submittedName>
</protein>
<evidence type="ECO:0000259" key="1">
    <source>
        <dbReference type="Pfam" id="PF01261"/>
    </source>
</evidence>
<dbReference type="Gene3D" id="3.20.20.150">
    <property type="entry name" value="Divalent-metal-dependent TIM barrel enzymes"/>
    <property type="match status" value="1"/>
</dbReference>
<name>A0ABY7BI16_9FIRM</name>
<dbReference type="SUPFAM" id="SSF51658">
    <property type="entry name" value="Xylose isomerase-like"/>
    <property type="match status" value="1"/>
</dbReference>
<dbReference type="Pfam" id="PF01261">
    <property type="entry name" value="AP_endonuc_2"/>
    <property type="match status" value="1"/>
</dbReference>
<dbReference type="InterPro" id="IPR001719">
    <property type="entry name" value="AP_endonuc_2"/>
</dbReference>
<proteinExistence type="predicted"/>
<evidence type="ECO:0000313" key="2">
    <source>
        <dbReference type="EMBL" id="WAM32470.1"/>
    </source>
</evidence>
<dbReference type="Proteomes" id="UP001164745">
    <property type="component" value="Chromosome"/>
</dbReference>
<sequence>MTRFGPAGNSQSFYDAGYKSSVEAPKWLHSIGLSAYEYQCNKGVNISKEKARQIGEEAKKYDILISIHAPYYINLGSQEEEKLQKSKEYIYECVEIAKEMKAERIVFHPGSCAKVDRKLAFETAKKAILEVVNVVKEMKAEGIFLCPETMGKKNNLGSVDEIIEICKLDEILLPTVDFGHINAFTGGSLKTKEDFVILLKKFIDQLGYERMKRFHSHFSRIEYTSQGEKKHWNYEDKQYEPDFEPLAEALVELKLEPVIICESKDYMSEDAIVLKKIYLEILEKRMGEIK</sequence>
<accession>A0ABY7BI16</accession>